<organism evidence="8 9">
    <name type="scientific">Luteolibacter algae</name>
    <dbReference type="NCBI Taxonomy" id="454151"/>
    <lineage>
        <taxon>Bacteria</taxon>
        <taxon>Pseudomonadati</taxon>
        <taxon>Verrucomicrobiota</taxon>
        <taxon>Verrucomicrobiia</taxon>
        <taxon>Verrucomicrobiales</taxon>
        <taxon>Verrucomicrobiaceae</taxon>
        <taxon>Luteolibacter</taxon>
    </lineage>
</organism>
<dbReference type="Proteomes" id="UP001597375">
    <property type="component" value="Unassembled WGS sequence"/>
</dbReference>
<dbReference type="RefSeq" id="WP_386818228.1">
    <property type="nucleotide sequence ID" value="NZ_JBHUIT010000002.1"/>
</dbReference>
<evidence type="ECO:0000256" key="3">
    <source>
        <dbReference type="ARBA" id="ARBA00022692"/>
    </source>
</evidence>
<keyword evidence="4 6" id="KW-1133">Transmembrane helix</keyword>
<dbReference type="PANTHER" id="PTHR30619:SF1">
    <property type="entry name" value="RECOMBINATION PROTEIN 2"/>
    <property type="match status" value="1"/>
</dbReference>
<dbReference type="InterPro" id="IPR052159">
    <property type="entry name" value="Competence_DNA_uptake"/>
</dbReference>
<evidence type="ECO:0000259" key="7">
    <source>
        <dbReference type="Pfam" id="PF03772"/>
    </source>
</evidence>
<comment type="caution">
    <text evidence="8">The sequence shown here is derived from an EMBL/GenBank/DDBJ whole genome shotgun (WGS) entry which is preliminary data.</text>
</comment>
<name>A0ABW5D6E2_9BACT</name>
<evidence type="ECO:0000256" key="6">
    <source>
        <dbReference type="SAM" id="Phobius"/>
    </source>
</evidence>
<gene>
    <name evidence="8" type="ORF">ACFSSA_02690</name>
</gene>
<evidence type="ECO:0000256" key="2">
    <source>
        <dbReference type="ARBA" id="ARBA00022475"/>
    </source>
</evidence>
<feature type="transmembrane region" description="Helical" evidence="6">
    <location>
        <begin position="252"/>
        <end position="273"/>
    </location>
</feature>
<evidence type="ECO:0000313" key="9">
    <source>
        <dbReference type="Proteomes" id="UP001597375"/>
    </source>
</evidence>
<keyword evidence="3 6" id="KW-0812">Transmembrane</keyword>
<evidence type="ECO:0000313" key="8">
    <source>
        <dbReference type="EMBL" id="MFD2255571.1"/>
    </source>
</evidence>
<evidence type="ECO:0000256" key="5">
    <source>
        <dbReference type="ARBA" id="ARBA00023136"/>
    </source>
</evidence>
<keyword evidence="9" id="KW-1185">Reference proteome</keyword>
<dbReference type="PANTHER" id="PTHR30619">
    <property type="entry name" value="DNA INTERNALIZATION/COMPETENCE PROTEIN COMEC/REC2"/>
    <property type="match status" value="1"/>
</dbReference>
<feature type="transmembrane region" description="Helical" evidence="6">
    <location>
        <begin position="222"/>
        <end position="246"/>
    </location>
</feature>
<dbReference type="InterPro" id="IPR004477">
    <property type="entry name" value="ComEC_N"/>
</dbReference>
<comment type="subcellular location">
    <subcellularLocation>
        <location evidence="1">Cell membrane</location>
        <topology evidence="1">Multi-pass membrane protein</topology>
    </subcellularLocation>
</comment>
<dbReference type="EMBL" id="JBHUIT010000002">
    <property type="protein sequence ID" value="MFD2255571.1"/>
    <property type="molecule type" value="Genomic_DNA"/>
</dbReference>
<keyword evidence="2" id="KW-1003">Cell membrane</keyword>
<evidence type="ECO:0000256" key="4">
    <source>
        <dbReference type="ARBA" id="ARBA00022989"/>
    </source>
</evidence>
<dbReference type="NCBIfam" id="TIGR00360">
    <property type="entry name" value="ComEC_N-term"/>
    <property type="match status" value="1"/>
</dbReference>
<feature type="domain" description="ComEC/Rec2-related protein" evidence="7">
    <location>
        <begin position="201"/>
        <end position="473"/>
    </location>
</feature>
<evidence type="ECO:0000256" key="1">
    <source>
        <dbReference type="ARBA" id="ARBA00004651"/>
    </source>
</evidence>
<reference evidence="9" key="1">
    <citation type="journal article" date="2019" name="Int. J. Syst. Evol. Microbiol.">
        <title>The Global Catalogue of Microorganisms (GCM) 10K type strain sequencing project: providing services to taxonomists for standard genome sequencing and annotation.</title>
        <authorList>
            <consortium name="The Broad Institute Genomics Platform"/>
            <consortium name="The Broad Institute Genome Sequencing Center for Infectious Disease"/>
            <person name="Wu L."/>
            <person name="Ma J."/>
        </authorList>
    </citation>
    <scope>NUCLEOTIDE SEQUENCE [LARGE SCALE GENOMIC DNA]</scope>
    <source>
        <strain evidence="9">CGMCC 4.7106</strain>
    </source>
</reference>
<accession>A0ABW5D6E2</accession>
<dbReference type="SUPFAM" id="SSF56281">
    <property type="entry name" value="Metallo-hydrolase/oxidoreductase"/>
    <property type="match status" value="1"/>
</dbReference>
<feature type="transmembrane region" description="Helical" evidence="6">
    <location>
        <begin position="400"/>
        <end position="424"/>
    </location>
</feature>
<dbReference type="Pfam" id="PF03772">
    <property type="entry name" value="Competence"/>
    <property type="match status" value="1"/>
</dbReference>
<keyword evidence="5 6" id="KW-0472">Membrane</keyword>
<feature type="transmembrane region" description="Helical" evidence="6">
    <location>
        <begin position="370"/>
        <end position="394"/>
    </location>
</feature>
<feature type="transmembrane region" description="Helical" evidence="6">
    <location>
        <begin position="294"/>
        <end position="310"/>
    </location>
</feature>
<protein>
    <submittedName>
        <fullName evidence="8">ComEC/Rec2 family competence protein</fullName>
    </submittedName>
</protein>
<proteinExistence type="predicted"/>
<sequence length="734" mass="79251">MAAILVAIICIGEWNTAWQWVGIIGFPLFIGSFGGWRSAVFIGLTAILLSQSLKWRDGVQARDEARFAKLGIATAEAVLLEDAVGSEGSWSATARLNGAGDRGEKVRWSGSGTPPPAGTFLKAAGEFHPFTEERNPGTLDRAKRLRNEGVVAIFRANGMRSEQWVGPISGWGARIKGTFRKGIVAGLDEDGSKAKLIRAVVLGEKSPDSVELMRNFRESGTLHVFTVSGLHVAMVGGMIWFLLKWIGLPLRWAVPVICAGMFGYVWLTGSGAAATRAAWMGTVFLGAFVFRRKADLLNSLGLVMLLMLVWDPRMIRMPGVQLSYGVVSAIGLGTVAARRFFSWIAEEEDLLPKSEMTWWQRKWLTLRQKLAGGLAVSLAASIGSAPLTIFHFGIVTPISVIATVVLVVQVHVMLAVALGSAMIYPIWDGGAKYLNTGNAVIATLCGKTAGMFASIPGAWASTDFPERDTLVIYDLDFGASAACFASTTRNAVLIDSGGNFNLRREIGSSLRRLGLEPDSVIFTHADSGHIAGIEPMLEMFPLKQVALGVERSGRSVAEEWAQADPADPVVILPRTGDRIELGGNVRADVLLSPHDKTLGSLADDRVMVLMLHWHEWKLLWMSDAGRLSERELLGKKLDLKADLIISGLHESDLSLGSEFVAAVDPAAIVIARPAGSEMDRLRESQVTGWVQSGRLVIDQKSTGGLTISRTRTGGLLIEGYLDGSQIVLRDPSSR</sequence>
<dbReference type="InterPro" id="IPR036866">
    <property type="entry name" value="RibonucZ/Hydroxyglut_hydro"/>
</dbReference>
<dbReference type="Gene3D" id="3.60.15.10">
    <property type="entry name" value="Ribonuclease Z/Hydroxyacylglutathione hydrolase-like"/>
    <property type="match status" value="1"/>
</dbReference>
<feature type="transmembrane region" description="Helical" evidence="6">
    <location>
        <begin position="29"/>
        <end position="49"/>
    </location>
</feature>